<gene>
    <name evidence="2" type="ORF">GCM10023187_51130</name>
</gene>
<protein>
    <submittedName>
        <fullName evidence="2">Uncharacterized protein</fullName>
    </submittedName>
</protein>
<comment type="caution">
    <text evidence="2">The sequence shown here is derived from an EMBL/GenBank/DDBJ whole genome shotgun (WGS) entry which is preliminary data.</text>
</comment>
<keyword evidence="1" id="KW-1133">Transmembrane helix</keyword>
<evidence type="ECO:0000256" key="1">
    <source>
        <dbReference type="SAM" id="Phobius"/>
    </source>
</evidence>
<dbReference type="Proteomes" id="UP001500936">
    <property type="component" value="Unassembled WGS sequence"/>
</dbReference>
<evidence type="ECO:0000313" key="2">
    <source>
        <dbReference type="EMBL" id="GAA4418095.1"/>
    </source>
</evidence>
<reference evidence="3" key="1">
    <citation type="journal article" date="2019" name="Int. J. Syst. Evol. Microbiol.">
        <title>The Global Catalogue of Microorganisms (GCM) 10K type strain sequencing project: providing services to taxonomists for standard genome sequencing and annotation.</title>
        <authorList>
            <consortium name="The Broad Institute Genomics Platform"/>
            <consortium name="The Broad Institute Genome Sequencing Center for Infectious Disease"/>
            <person name="Wu L."/>
            <person name="Ma J."/>
        </authorList>
    </citation>
    <scope>NUCLEOTIDE SEQUENCE [LARGE SCALE GENOMIC DNA]</scope>
    <source>
        <strain evidence="3">JCM 17925</strain>
    </source>
</reference>
<keyword evidence="1" id="KW-0472">Membrane</keyword>
<keyword evidence="1" id="KW-0812">Transmembrane</keyword>
<feature type="transmembrane region" description="Helical" evidence="1">
    <location>
        <begin position="12"/>
        <end position="35"/>
    </location>
</feature>
<accession>A0ABP8KXY4</accession>
<keyword evidence="3" id="KW-1185">Reference proteome</keyword>
<name>A0ABP8KXY4_9BACT</name>
<sequence length="117" mass="13341">MNLFLLSDVIQLITAGVFLSAPVAEILNYMVYLTLFACKDHVPQREFIYGSRDLDVEGALDFVTRLVVEGWTVLFVSLRVEEGADMELPVAAFDKQLMGEHLRKLQVQWEKILNLPQ</sequence>
<proteinExistence type="predicted"/>
<evidence type="ECO:0000313" key="3">
    <source>
        <dbReference type="Proteomes" id="UP001500936"/>
    </source>
</evidence>
<dbReference type="RefSeq" id="WP_345270898.1">
    <property type="nucleotide sequence ID" value="NZ_BAABHB010000016.1"/>
</dbReference>
<dbReference type="EMBL" id="BAABHB010000016">
    <property type="protein sequence ID" value="GAA4418095.1"/>
    <property type="molecule type" value="Genomic_DNA"/>
</dbReference>
<organism evidence="2 3">
    <name type="scientific">Nibrella viscosa</name>
    <dbReference type="NCBI Taxonomy" id="1084524"/>
    <lineage>
        <taxon>Bacteria</taxon>
        <taxon>Pseudomonadati</taxon>
        <taxon>Bacteroidota</taxon>
        <taxon>Cytophagia</taxon>
        <taxon>Cytophagales</taxon>
        <taxon>Spirosomataceae</taxon>
        <taxon>Nibrella</taxon>
    </lineage>
</organism>